<protein>
    <recommendedName>
        <fullName evidence="4">Ubiquitin-like protease family profile domain-containing protein</fullName>
    </recommendedName>
</protein>
<proteinExistence type="predicted"/>
<comment type="caution">
    <text evidence="2">The sequence shown here is derived from an EMBL/GenBank/DDBJ whole genome shotgun (WGS) entry which is preliminary data.</text>
</comment>
<keyword evidence="3" id="KW-1185">Reference proteome</keyword>
<organism evidence="2 3">
    <name type="scientific">Stylosanthes scabra</name>
    <dbReference type="NCBI Taxonomy" id="79078"/>
    <lineage>
        <taxon>Eukaryota</taxon>
        <taxon>Viridiplantae</taxon>
        <taxon>Streptophyta</taxon>
        <taxon>Embryophyta</taxon>
        <taxon>Tracheophyta</taxon>
        <taxon>Spermatophyta</taxon>
        <taxon>Magnoliopsida</taxon>
        <taxon>eudicotyledons</taxon>
        <taxon>Gunneridae</taxon>
        <taxon>Pentapetalae</taxon>
        <taxon>rosids</taxon>
        <taxon>fabids</taxon>
        <taxon>Fabales</taxon>
        <taxon>Fabaceae</taxon>
        <taxon>Papilionoideae</taxon>
        <taxon>50 kb inversion clade</taxon>
        <taxon>dalbergioids sensu lato</taxon>
        <taxon>Dalbergieae</taxon>
        <taxon>Pterocarpus clade</taxon>
        <taxon>Stylosanthes</taxon>
    </lineage>
</organism>
<evidence type="ECO:0000256" key="1">
    <source>
        <dbReference type="SAM" id="MobiDB-lite"/>
    </source>
</evidence>
<dbReference type="EMBL" id="JASCZI010091538">
    <property type="protein sequence ID" value="MED6150628.1"/>
    <property type="molecule type" value="Genomic_DNA"/>
</dbReference>
<evidence type="ECO:0008006" key="4">
    <source>
        <dbReference type="Google" id="ProtNLM"/>
    </source>
</evidence>
<evidence type="ECO:0000313" key="3">
    <source>
        <dbReference type="Proteomes" id="UP001341840"/>
    </source>
</evidence>
<feature type="region of interest" description="Disordered" evidence="1">
    <location>
        <begin position="156"/>
        <end position="183"/>
    </location>
</feature>
<sequence length="235" mass="26901">MHPAATFRRRPQMQSAALTHIHILSQGFQNSRNKRRLEFSKKKFLEPDVPQNDCGIWVSQWMILSCYFGTNHKWVVNDYTRMKLAMDLVNGEQNPKRDTINELAIIDWNQKMQHSVTWPKRDIHQGKGSKESSPTTHQSHVWTMSWHGQNVAHSRKKKACHPPPSITFERDPNVGPLSTPSPHHTKVTFESKREVAQVLQALSSATKATFGPSSRLDPNVVHLSKAQVTALFLRQ</sequence>
<reference evidence="2 3" key="1">
    <citation type="journal article" date="2023" name="Plants (Basel)">
        <title>Bridging the Gap: Combining Genomics and Transcriptomics Approaches to Understand Stylosanthes scabra, an Orphan Legume from the Brazilian Caatinga.</title>
        <authorList>
            <person name="Ferreira-Neto J.R.C."/>
            <person name="da Silva M.D."/>
            <person name="Binneck E."/>
            <person name="de Melo N.F."/>
            <person name="da Silva R.H."/>
            <person name="de Melo A.L.T.M."/>
            <person name="Pandolfi V."/>
            <person name="Bustamante F.O."/>
            <person name="Brasileiro-Vidal A.C."/>
            <person name="Benko-Iseppon A.M."/>
        </authorList>
    </citation>
    <scope>NUCLEOTIDE SEQUENCE [LARGE SCALE GENOMIC DNA]</scope>
    <source>
        <tissue evidence="2">Leaves</tissue>
    </source>
</reference>
<gene>
    <name evidence="2" type="ORF">PIB30_074210</name>
</gene>
<evidence type="ECO:0000313" key="2">
    <source>
        <dbReference type="EMBL" id="MED6150628.1"/>
    </source>
</evidence>
<dbReference type="Proteomes" id="UP001341840">
    <property type="component" value="Unassembled WGS sequence"/>
</dbReference>
<accession>A0ABU6TSK2</accession>
<name>A0ABU6TSK2_9FABA</name>